<evidence type="ECO:0000259" key="4">
    <source>
        <dbReference type="SMART" id="SM01017"/>
    </source>
</evidence>
<dbReference type="AlphaFoldDB" id="A0A6J2XF92"/>
<dbReference type="GeneID" id="115877662"/>
<dbReference type="GO" id="GO:0015031">
    <property type="term" value="P:protein transport"/>
    <property type="evidence" value="ECO:0007669"/>
    <property type="project" value="TreeGrafter"/>
</dbReference>
<evidence type="ECO:0000256" key="1">
    <source>
        <dbReference type="ARBA" id="ARBA00005298"/>
    </source>
</evidence>
<dbReference type="RefSeq" id="XP_030749796.1">
    <property type="nucleotide sequence ID" value="XM_030893936.1"/>
</dbReference>
<protein>
    <submittedName>
        <fullName evidence="6 7">Arrestin domain-containing protein 3-like isoform X2</fullName>
    </submittedName>
</protein>
<feature type="region of interest" description="Disordered" evidence="3">
    <location>
        <begin position="346"/>
        <end position="382"/>
    </location>
</feature>
<dbReference type="InterPro" id="IPR014756">
    <property type="entry name" value="Ig_E-set"/>
</dbReference>
<keyword evidence="5" id="KW-1185">Reference proteome</keyword>
<dbReference type="RefSeq" id="XP_030749803.1">
    <property type="nucleotide sequence ID" value="XM_030893943.1"/>
</dbReference>
<dbReference type="InterPro" id="IPR011022">
    <property type="entry name" value="Arrestin_C-like"/>
</dbReference>
<dbReference type="InterPro" id="IPR050357">
    <property type="entry name" value="Arrestin_domain-protein"/>
</dbReference>
<dbReference type="PANTHER" id="PTHR11188">
    <property type="entry name" value="ARRESTIN DOMAIN CONTAINING PROTEIN"/>
    <property type="match status" value="1"/>
</dbReference>
<evidence type="ECO:0000256" key="3">
    <source>
        <dbReference type="SAM" id="MobiDB-lite"/>
    </source>
</evidence>
<dbReference type="PANTHER" id="PTHR11188:SF176">
    <property type="entry name" value="ARRESTIN DOMAIN-CONTAINING PROTEIN 1"/>
    <property type="match status" value="1"/>
</dbReference>
<organism evidence="5 6">
    <name type="scientific">Sitophilus oryzae</name>
    <name type="common">Rice weevil</name>
    <name type="synonym">Curculio oryzae</name>
    <dbReference type="NCBI Taxonomy" id="7048"/>
    <lineage>
        <taxon>Eukaryota</taxon>
        <taxon>Metazoa</taxon>
        <taxon>Ecdysozoa</taxon>
        <taxon>Arthropoda</taxon>
        <taxon>Hexapoda</taxon>
        <taxon>Insecta</taxon>
        <taxon>Pterygota</taxon>
        <taxon>Neoptera</taxon>
        <taxon>Endopterygota</taxon>
        <taxon>Coleoptera</taxon>
        <taxon>Polyphaga</taxon>
        <taxon>Cucujiformia</taxon>
        <taxon>Curculionidae</taxon>
        <taxon>Dryophthorinae</taxon>
        <taxon>Sitophilus</taxon>
    </lineage>
</organism>
<sequence>MVQCKINLDNYTGQYFPGNTIQGQVIIQLNSDTTLRGVRVTLSCNEHTEWLGSESYYDNDAREQKSRTTQFQGDNEVFSLKQWLYGDQNAKVNLSSGQHIYPFNIQLPQNIPSTYHSEKGTVSYKITATVDRPMALDFEDNMVIVVNSPIDLNTIASATDLQPSSYSDEKTLCCWCCAQGPVTMDVELPKKTLIPGEHVEVKVSLTNMSNTNVEGVSLELKQDNVDAHLPCFIIQILTYKVTEPNKEEKEDSLILVDLKDVGLGAHGENTYLFNVTLRPNVELPNFAQCRLFAVEYRYKAITKLPSMHKNLEINMTPKVGHIPLAAQNAGAPYSTQGNLYPDMGWTAGPNPTAPPISEKQQFEGDPGYNRFDQPPAYDTLNN</sequence>
<feature type="domain" description="Arrestin C-terminal-like" evidence="4">
    <location>
        <begin position="178"/>
        <end position="324"/>
    </location>
</feature>
<dbReference type="SUPFAM" id="SSF81296">
    <property type="entry name" value="E set domains"/>
    <property type="match status" value="2"/>
</dbReference>
<evidence type="ECO:0000256" key="2">
    <source>
        <dbReference type="ARBA" id="ARBA00022606"/>
    </source>
</evidence>
<evidence type="ECO:0000313" key="5">
    <source>
        <dbReference type="Proteomes" id="UP000504635"/>
    </source>
</evidence>
<dbReference type="OrthoDB" id="7785529at2759"/>
<dbReference type="Pfam" id="PF02752">
    <property type="entry name" value="Arrestin_C"/>
    <property type="match status" value="1"/>
</dbReference>
<comment type="similarity">
    <text evidence="1">Belongs to the arrestin family.</text>
</comment>
<dbReference type="SMART" id="SM01017">
    <property type="entry name" value="Arrestin_C"/>
    <property type="match status" value="1"/>
</dbReference>
<dbReference type="Pfam" id="PF00339">
    <property type="entry name" value="Arrestin_N"/>
    <property type="match status" value="1"/>
</dbReference>
<reference evidence="6 7" key="1">
    <citation type="submission" date="2025-04" db="UniProtKB">
        <authorList>
            <consortium name="RefSeq"/>
        </authorList>
    </citation>
    <scope>IDENTIFICATION</scope>
    <source>
        <tissue evidence="6 7">Gonads</tissue>
    </source>
</reference>
<dbReference type="Proteomes" id="UP000504635">
    <property type="component" value="Unplaced"/>
</dbReference>
<dbReference type="InterPro" id="IPR011021">
    <property type="entry name" value="Arrestin-like_N"/>
</dbReference>
<accession>A0A6J2XF92</accession>
<dbReference type="InterPro" id="IPR014752">
    <property type="entry name" value="Arrestin-like_C"/>
</dbReference>
<gene>
    <name evidence="6 7" type="primary">LOC115877662</name>
</gene>
<dbReference type="GO" id="GO:0005737">
    <property type="term" value="C:cytoplasm"/>
    <property type="evidence" value="ECO:0007669"/>
    <property type="project" value="TreeGrafter"/>
</dbReference>
<evidence type="ECO:0000313" key="7">
    <source>
        <dbReference type="RefSeq" id="XP_030749803.1"/>
    </source>
</evidence>
<name>A0A6J2XF92_SITOR</name>
<keyword evidence="2" id="KW-0716">Sensory transduction</keyword>
<proteinExistence type="inferred from homology"/>
<evidence type="ECO:0000313" key="6">
    <source>
        <dbReference type="RefSeq" id="XP_030749796.1"/>
    </source>
</evidence>
<dbReference type="Gene3D" id="2.60.40.640">
    <property type="match status" value="2"/>
</dbReference>